<keyword evidence="9" id="KW-0645">Protease</keyword>
<dbReference type="InterPro" id="IPR022764">
    <property type="entry name" value="Peptidase_S54_rhomboid_dom"/>
</dbReference>
<feature type="domain" description="Peptidase S54 rhomboid" evidence="8">
    <location>
        <begin position="56"/>
        <end position="188"/>
    </location>
</feature>
<organism evidence="9 10">
    <name type="scientific">Lapidilactobacillus dextrinicus DSM 20335</name>
    <dbReference type="NCBI Taxonomy" id="1423738"/>
    <lineage>
        <taxon>Bacteria</taxon>
        <taxon>Bacillati</taxon>
        <taxon>Bacillota</taxon>
        <taxon>Bacilli</taxon>
        <taxon>Lactobacillales</taxon>
        <taxon>Lactobacillaceae</taxon>
        <taxon>Lapidilactobacillus</taxon>
    </lineage>
</organism>
<evidence type="ECO:0000256" key="3">
    <source>
        <dbReference type="ARBA" id="ARBA00022692"/>
    </source>
</evidence>
<dbReference type="GO" id="GO:0016020">
    <property type="term" value="C:membrane"/>
    <property type="evidence" value="ECO:0007669"/>
    <property type="project" value="UniProtKB-SubCell"/>
</dbReference>
<comment type="similarity">
    <text evidence="2">Belongs to the peptidase S54 family.</text>
</comment>
<comment type="subcellular location">
    <subcellularLocation>
        <location evidence="1">Membrane</location>
        <topology evidence="1">Multi-pass membrane protein</topology>
    </subcellularLocation>
</comment>
<dbReference type="PATRIC" id="fig|1423738.3.peg.980"/>
<feature type="transmembrane region" description="Helical" evidence="7">
    <location>
        <begin position="202"/>
        <end position="223"/>
    </location>
</feature>
<accession>A0A0R2BM73</accession>
<name>A0A0R2BM73_9LACO</name>
<feature type="transmembrane region" description="Helical" evidence="7">
    <location>
        <begin position="122"/>
        <end position="142"/>
    </location>
</feature>
<dbReference type="Gene3D" id="1.20.1540.10">
    <property type="entry name" value="Rhomboid-like"/>
    <property type="match status" value="1"/>
</dbReference>
<evidence type="ECO:0000256" key="2">
    <source>
        <dbReference type="ARBA" id="ARBA00009045"/>
    </source>
</evidence>
<dbReference type="PANTHER" id="PTHR43731:SF14">
    <property type="entry name" value="PRESENILIN-ASSOCIATED RHOMBOID-LIKE PROTEIN, MITOCHONDRIAL"/>
    <property type="match status" value="1"/>
</dbReference>
<evidence type="ECO:0000313" key="10">
    <source>
        <dbReference type="Proteomes" id="UP000051813"/>
    </source>
</evidence>
<feature type="transmembrane region" description="Helical" evidence="7">
    <location>
        <begin position="154"/>
        <end position="172"/>
    </location>
</feature>
<feature type="transmembrane region" description="Helical" evidence="7">
    <location>
        <begin position="12"/>
        <end position="29"/>
    </location>
</feature>
<evidence type="ECO:0000256" key="6">
    <source>
        <dbReference type="ARBA" id="ARBA00023136"/>
    </source>
</evidence>
<proteinExistence type="inferred from homology"/>
<evidence type="ECO:0000256" key="4">
    <source>
        <dbReference type="ARBA" id="ARBA00022801"/>
    </source>
</evidence>
<gene>
    <name evidence="9" type="ORF">FC84_GL000970</name>
</gene>
<sequence length="226" mass="24947">MNSNFIRRWRQSNWVTILILGITVLIFLGETLTGGSQSPQVLVNWGAKYDPLVQIGQWWRLITPIFVHIGFMHIFVNGFTLYYIGGAVEQMIGHWRFALIYLLSGLSGNLMSFALGGAAVSAGASTALFGLFGVYIALGVIFDDSYYLRQTGRQFLMLAIFNLVFDLMASGIDIWGHIGGLIGGFLLISAFALPGQKFRKGVAWQASASIAFLAICAFLYWLGMVR</sequence>
<evidence type="ECO:0000256" key="1">
    <source>
        <dbReference type="ARBA" id="ARBA00004141"/>
    </source>
</evidence>
<feature type="transmembrane region" description="Helical" evidence="7">
    <location>
        <begin position="97"/>
        <end position="116"/>
    </location>
</feature>
<dbReference type="Proteomes" id="UP000051813">
    <property type="component" value="Unassembled WGS sequence"/>
</dbReference>
<dbReference type="EMBL" id="AYYK01000002">
    <property type="protein sequence ID" value="KRM79666.1"/>
    <property type="molecule type" value="Genomic_DNA"/>
</dbReference>
<dbReference type="RefSeq" id="WP_225733055.1">
    <property type="nucleotide sequence ID" value="NZ_AYYK01000002.1"/>
</dbReference>
<dbReference type="GO" id="GO:0006508">
    <property type="term" value="P:proteolysis"/>
    <property type="evidence" value="ECO:0007669"/>
    <property type="project" value="UniProtKB-KW"/>
</dbReference>
<dbReference type="GO" id="GO:0004252">
    <property type="term" value="F:serine-type endopeptidase activity"/>
    <property type="evidence" value="ECO:0007669"/>
    <property type="project" value="InterPro"/>
</dbReference>
<evidence type="ECO:0000256" key="7">
    <source>
        <dbReference type="SAM" id="Phobius"/>
    </source>
</evidence>
<feature type="transmembrane region" description="Helical" evidence="7">
    <location>
        <begin position="178"/>
        <end position="195"/>
    </location>
</feature>
<dbReference type="AlphaFoldDB" id="A0A0R2BM73"/>
<reference evidence="9 10" key="1">
    <citation type="journal article" date="2015" name="Genome Announc.">
        <title>Expanding the biotechnology potential of lactobacilli through comparative genomics of 213 strains and associated genera.</title>
        <authorList>
            <person name="Sun Z."/>
            <person name="Harris H.M."/>
            <person name="McCann A."/>
            <person name="Guo C."/>
            <person name="Argimon S."/>
            <person name="Zhang W."/>
            <person name="Yang X."/>
            <person name="Jeffery I.B."/>
            <person name="Cooney J.C."/>
            <person name="Kagawa T.F."/>
            <person name="Liu W."/>
            <person name="Song Y."/>
            <person name="Salvetti E."/>
            <person name="Wrobel A."/>
            <person name="Rasinkangas P."/>
            <person name="Parkhill J."/>
            <person name="Rea M.C."/>
            <person name="O'Sullivan O."/>
            <person name="Ritari J."/>
            <person name="Douillard F.P."/>
            <person name="Paul Ross R."/>
            <person name="Yang R."/>
            <person name="Briner A.E."/>
            <person name="Felis G.E."/>
            <person name="de Vos W.M."/>
            <person name="Barrangou R."/>
            <person name="Klaenhammer T.R."/>
            <person name="Caufield P.W."/>
            <person name="Cui Y."/>
            <person name="Zhang H."/>
            <person name="O'Toole P.W."/>
        </authorList>
    </citation>
    <scope>NUCLEOTIDE SEQUENCE [LARGE SCALE GENOMIC DNA]</scope>
    <source>
        <strain evidence="9 10">DSM 20335</strain>
    </source>
</reference>
<keyword evidence="10" id="KW-1185">Reference proteome</keyword>
<keyword evidence="3 7" id="KW-0812">Transmembrane</keyword>
<evidence type="ECO:0000313" key="9">
    <source>
        <dbReference type="EMBL" id="KRM79666.1"/>
    </source>
</evidence>
<dbReference type="SUPFAM" id="SSF144091">
    <property type="entry name" value="Rhomboid-like"/>
    <property type="match status" value="1"/>
</dbReference>
<keyword evidence="4" id="KW-0378">Hydrolase</keyword>
<dbReference type="PANTHER" id="PTHR43731">
    <property type="entry name" value="RHOMBOID PROTEASE"/>
    <property type="match status" value="1"/>
</dbReference>
<feature type="transmembrane region" description="Helical" evidence="7">
    <location>
        <begin position="65"/>
        <end position="85"/>
    </location>
</feature>
<keyword evidence="5 7" id="KW-1133">Transmembrane helix</keyword>
<dbReference type="InterPro" id="IPR035952">
    <property type="entry name" value="Rhomboid-like_sf"/>
</dbReference>
<protein>
    <submittedName>
        <fullName evidence="9">Membrane-associated serine protease</fullName>
    </submittedName>
</protein>
<evidence type="ECO:0000256" key="5">
    <source>
        <dbReference type="ARBA" id="ARBA00022989"/>
    </source>
</evidence>
<dbReference type="Pfam" id="PF01694">
    <property type="entry name" value="Rhomboid"/>
    <property type="match status" value="1"/>
</dbReference>
<dbReference type="InterPro" id="IPR050925">
    <property type="entry name" value="Rhomboid_protease_S54"/>
</dbReference>
<dbReference type="STRING" id="1423738.FC84_GL000970"/>
<keyword evidence="6 7" id="KW-0472">Membrane</keyword>
<evidence type="ECO:0000259" key="8">
    <source>
        <dbReference type="Pfam" id="PF01694"/>
    </source>
</evidence>
<comment type="caution">
    <text evidence="9">The sequence shown here is derived from an EMBL/GenBank/DDBJ whole genome shotgun (WGS) entry which is preliminary data.</text>
</comment>